<accession>A0A7S1HTD3</accession>
<evidence type="ECO:0000313" key="1">
    <source>
        <dbReference type="EMBL" id="CAD8990656.1"/>
    </source>
</evidence>
<dbReference type="AlphaFoldDB" id="A0A7S1HTD3"/>
<proteinExistence type="predicted"/>
<dbReference type="EMBL" id="HBGA01005044">
    <property type="protein sequence ID" value="CAD8990656.1"/>
    <property type="molecule type" value="Transcribed_RNA"/>
</dbReference>
<reference evidence="1" key="1">
    <citation type="submission" date="2021-01" db="EMBL/GenBank/DDBJ databases">
        <authorList>
            <person name="Corre E."/>
            <person name="Pelletier E."/>
            <person name="Niang G."/>
            <person name="Scheremetjew M."/>
            <person name="Finn R."/>
            <person name="Kale V."/>
            <person name="Holt S."/>
            <person name="Cochrane G."/>
            <person name="Meng A."/>
            <person name="Brown T."/>
            <person name="Cohen L."/>
        </authorList>
    </citation>
    <scope>NUCLEOTIDE SEQUENCE</scope>
    <source>
        <strain evidence="1">NIES-381</strain>
    </source>
</reference>
<organism evidence="1">
    <name type="scientific">Eutreptiella gymnastica</name>
    <dbReference type="NCBI Taxonomy" id="73025"/>
    <lineage>
        <taxon>Eukaryota</taxon>
        <taxon>Discoba</taxon>
        <taxon>Euglenozoa</taxon>
        <taxon>Euglenida</taxon>
        <taxon>Spirocuta</taxon>
        <taxon>Euglenophyceae</taxon>
        <taxon>Eutreptiales</taxon>
        <taxon>Eutreptiaceae</taxon>
        <taxon>Eutreptiella</taxon>
    </lineage>
</organism>
<gene>
    <name evidence="1" type="ORF">EGYM00392_LOCUS1698</name>
</gene>
<sequence length="150" mass="16247">MKPAYCDIQALGNASTQHTRGEAILSHQGDPDRCSTNDQLGVLALAATTAHPLQRKSCKYLASLNANNRRPRILSPLTVVQYCINTFPPFVAFAGQWPSPLFPPRSTHALSNWRAPQGPSGSAEVIFHRICHGGSSLPTGPQQAANRFTM</sequence>
<name>A0A7S1HTD3_9EUGL</name>
<protein>
    <submittedName>
        <fullName evidence="1">Uncharacterized protein</fullName>
    </submittedName>
</protein>